<feature type="region of interest" description="Disordered" evidence="2">
    <location>
        <begin position="179"/>
        <end position="217"/>
    </location>
</feature>
<evidence type="ECO:0000256" key="2">
    <source>
        <dbReference type="SAM" id="MobiDB-lite"/>
    </source>
</evidence>
<sequence>MLPKSSDTVLTMKHMEVEIDGRLTALERELRELPSLEKSINEMKELLDQFMRKMGLCTPEVAKAKGEEIHTPEVIASLVVTPLTRYDPFPEPTPPGTKNLIPLFGSDLKTEVVLRNDEPLASMEDGFETAHPDKKEAADEASLASMEGLFMGNKWNMRKKKTRWKLRLWAIQKGFAKGSRSDRKKHVDREGQLSEFGDSTGRGRQQRNGGTETKTERYAYQLLDKMLPRRTRLKINNKKKKRWKASRGILRCVEKHLGSRQEKRQSMSEKASLVSHNSTRKEEHLLEKGKHSVAELDMNAGQMLGKMHWRGKKAKLEKRKKWGQDMLGMKFELELAHLIWGPTTALKKLTYGKKHKFRQKNNKRGDRIMLNLVRILVAKTSKKRHAEKKLRLTSGKKAKFQRKYMKGQKKTVTRSGDVFGSFLQTKNHCHLRNSLIQNRKNEDTLEHISRGTLVAENYHRIRRILIKWVYHKVRKKVKPLGAVEMGFKILSEAVEDSLGIKHTQTKKSTRRMSDKRVQQPETMGAKRSLPDEISRGLEENNGYKELSCFNAERDEGCPISLEAYTRVEQIRLLSWVAVIGCPWDPGRSVLQGMLREFALDVEERFGVARVIMQVAVWLWAHIFELKNRVWEPGIVKSSGPAVNSFALPYFTYEMFQPPRQTELSVKLPKQGCGWGWRNLKCRTRNGTKGGLLQLQFTVLFVEIRHQQRHMFQKKRELARGIQFCLKLLEDGGVNLEERVDYLLGILIWLPCYGSSHFKFINLRTDFKSSRDGNLKDCYHHYILGPNLEDKVYFKAGGNDTMGQLEMQEVLKDVAWEGTSGHGMLGSHIEVWVTWKICTCVMAHEYV</sequence>
<dbReference type="AlphaFoldDB" id="A0A817ASG6"/>
<feature type="region of interest" description="Disordered" evidence="2">
    <location>
        <begin position="505"/>
        <end position="525"/>
    </location>
</feature>
<feature type="compositionally biased region" description="Basic and acidic residues" evidence="2">
    <location>
        <begin position="179"/>
        <end position="192"/>
    </location>
</feature>
<evidence type="ECO:0000256" key="1">
    <source>
        <dbReference type="SAM" id="Coils"/>
    </source>
</evidence>
<keyword evidence="1" id="KW-0175">Coiled coil</keyword>
<feature type="region of interest" description="Disordered" evidence="2">
    <location>
        <begin position="257"/>
        <end position="287"/>
    </location>
</feature>
<feature type="coiled-coil region" evidence="1">
    <location>
        <begin position="26"/>
        <end position="53"/>
    </location>
</feature>
<reference evidence="3" key="1">
    <citation type="submission" date="2021-01" db="EMBL/GenBank/DDBJ databases">
        <authorList>
            <consortium name="Genoscope - CEA"/>
            <person name="William W."/>
        </authorList>
    </citation>
    <scope>NUCLEOTIDE SEQUENCE</scope>
</reference>
<dbReference type="Proteomes" id="UP001295469">
    <property type="component" value="Chromosome A04"/>
</dbReference>
<evidence type="ECO:0000313" key="3">
    <source>
        <dbReference type="EMBL" id="CAF2274378.1"/>
    </source>
</evidence>
<feature type="compositionally biased region" description="Basic and acidic residues" evidence="2">
    <location>
        <begin position="257"/>
        <end position="267"/>
    </location>
</feature>
<protein>
    <submittedName>
        <fullName evidence="3">(rape) hypothetical protein</fullName>
    </submittedName>
</protein>
<dbReference type="EMBL" id="HG994358">
    <property type="protein sequence ID" value="CAF2274378.1"/>
    <property type="molecule type" value="Genomic_DNA"/>
</dbReference>
<gene>
    <name evidence="3" type="ORF">DARMORV10_A04P14050.1</name>
</gene>
<name>A0A817ASG6_BRANA</name>
<accession>A0A817ASG6</accession>
<organism evidence="3">
    <name type="scientific">Brassica napus</name>
    <name type="common">Rape</name>
    <dbReference type="NCBI Taxonomy" id="3708"/>
    <lineage>
        <taxon>Eukaryota</taxon>
        <taxon>Viridiplantae</taxon>
        <taxon>Streptophyta</taxon>
        <taxon>Embryophyta</taxon>
        <taxon>Tracheophyta</taxon>
        <taxon>Spermatophyta</taxon>
        <taxon>Magnoliopsida</taxon>
        <taxon>eudicotyledons</taxon>
        <taxon>Gunneridae</taxon>
        <taxon>Pentapetalae</taxon>
        <taxon>rosids</taxon>
        <taxon>malvids</taxon>
        <taxon>Brassicales</taxon>
        <taxon>Brassicaceae</taxon>
        <taxon>Brassiceae</taxon>
        <taxon>Brassica</taxon>
    </lineage>
</organism>
<proteinExistence type="predicted"/>